<feature type="compositionally biased region" description="Basic and acidic residues" evidence="1">
    <location>
        <begin position="852"/>
        <end position="877"/>
    </location>
</feature>
<feature type="compositionally biased region" description="Basic and acidic residues" evidence="1">
    <location>
        <begin position="297"/>
        <end position="317"/>
    </location>
</feature>
<dbReference type="InterPro" id="IPR051425">
    <property type="entry name" value="Formin_Homology"/>
</dbReference>
<dbReference type="Gene3D" id="1.10.472.30">
    <property type="entry name" value="Transcription elongation factor S-II, central domain"/>
    <property type="match status" value="1"/>
</dbReference>
<evidence type="ECO:0000256" key="1">
    <source>
        <dbReference type="SAM" id="MobiDB-lite"/>
    </source>
</evidence>
<feature type="compositionally biased region" description="Low complexity" evidence="1">
    <location>
        <begin position="53"/>
        <end position="64"/>
    </location>
</feature>
<accession>A0A2A9NVL7</accession>
<feature type="compositionally biased region" description="Polar residues" evidence="1">
    <location>
        <begin position="447"/>
        <end position="461"/>
    </location>
</feature>
<feature type="compositionally biased region" description="Polar residues" evidence="1">
    <location>
        <begin position="323"/>
        <end position="333"/>
    </location>
</feature>
<feature type="domain" description="TFIIS central" evidence="2">
    <location>
        <begin position="114"/>
        <end position="272"/>
    </location>
</feature>
<feature type="compositionally biased region" description="Acidic residues" evidence="1">
    <location>
        <begin position="23"/>
        <end position="35"/>
    </location>
</feature>
<protein>
    <recommendedName>
        <fullName evidence="2">TFIIS central domain-containing protein</fullName>
    </recommendedName>
</protein>
<dbReference type="SUPFAM" id="SSF46942">
    <property type="entry name" value="Elongation factor TFIIS domain 2"/>
    <property type="match status" value="1"/>
</dbReference>
<proteinExistence type="predicted"/>
<feature type="compositionally biased region" description="Low complexity" evidence="1">
    <location>
        <begin position="483"/>
        <end position="495"/>
    </location>
</feature>
<feature type="region of interest" description="Disordered" evidence="1">
    <location>
        <begin position="476"/>
        <end position="500"/>
    </location>
</feature>
<feature type="region of interest" description="Disordered" evidence="1">
    <location>
        <begin position="297"/>
        <end position="380"/>
    </location>
</feature>
<evidence type="ECO:0000313" key="3">
    <source>
        <dbReference type="EMBL" id="PFH51770.1"/>
    </source>
</evidence>
<dbReference type="STRING" id="703135.A0A2A9NVL7"/>
<dbReference type="GO" id="GO:0006351">
    <property type="term" value="P:DNA-templated transcription"/>
    <property type="evidence" value="ECO:0007669"/>
    <property type="project" value="InterPro"/>
</dbReference>
<dbReference type="PANTHER" id="PTHR45725:SF1">
    <property type="entry name" value="DISHEVELLED ASSOCIATED ACTIVATOR OF MORPHOGENESIS, ISOFORM D"/>
    <property type="match status" value="1"/>
</dbReference>
<dbReference type="OrthoDB" id="436852at2759"/>
<reference evidence="3 4" key="1">
    <citation type="submission" date="2014-02" db="EMBL/GenBank/DDBJ databases">
        <title>Transposable element dynamics among asymbiotic and ectomycorrhizal Amanita fungi.</title>
        <authorList>
            <consortium name="DOE Joint Genome Institute"/>
            <person name="Hess J."/>
            <person name="Skrede I."/>
            <person name="Wolfe B."/>
            <person name="LaButti K."/>
            <person name="Ohm R.A."/>
            <person name="Grigoriev I.V."/>
            <person name="Pringle A."/>
        </authorList>
    </citation>
    <scope>NUCLEOTIDE SEQUENCE [LARGE SCALE GENOMIC DNA]</scope>
    <source>
        <strain evidence="3 4">SKay4041</strain>
    </source>
</reference>
<gene>
    <name evidence="3" type="ORF">AMATHDRAFT_74665</name>
</gene>
<dbReference type="Proteomes" id="UP000242287">
    <property type="component" value="Unassembled WGS sequence"/>
</dbReference>
<dbReference type="InterPro" id="IPR012921">
    <property type="entry name" value="SPOC_C"/>
</dbReference>
<dbReference type="PANTHER" id="PTHR45725">
    <property type="entry name" value="FORMIN HOMOLOGY 2 FAMILY MEMBER"/>
    <property type="match status" value="1"/>
</dbReference>
<feature type="region of interest" description="Disordered" evidence="1">
    <location>
        <begin position="406"/>
        <end position="463"/>
    </location>
</feature>
<dbReference type="InterPro" id="IPR036575">
    <property type="entry name" value="TFIIS_cen_dom_sf"/>
</dbReference>
<name>A0A2A9NVL7_9AGAR</name>
<keyword evidence="4" id="KW-1185">Reference proteome</keyword>
<feature type="compositionally biased region" description="Low complexity" evidence="1">
    <location>
        <begin position="420"/>
        <end position="434"/>
    </location>
</feature>
<dbReference type="PROSITE" id="PS51321">
    <property type="entry name" value="TFIIS_CENTRAL"/>
    <property type="match status" value="1"/>
</dbReference>
<dbReference type="AlphaFoldDB" id="A0A2A9NVL7"/>
<dbReference type="EMBL" id="KZ301984">
    <property type="protein sequence ID" value="PFH51770.1"/>
    <property type="molecule type" value="Genomic_DNA"/>
</dbReference>
<evidence type="ECO:0000259" key="2">
    <source>
        <dbReference type="PROSITE" id="PS51321"/>
    </source>
</evidence>
<organism evidence="3 4">
    <name type="scientific">Amanita thiersii Skay4041</name>
    <dbReference type="NCBI Taxonomy" id="703135"/>
    <lineage>
        <taxon>Eukaryota</taxon>
        <taxon>Fungi</taxon>
        <taxon>Dikarya</taxon>
        <taxon>Basidiomycota</taxon>
        <taxon>Agaricomycotina</taxon>
        <taxon>Agaricomycetes</taxon>
        <taxon>Agaricomycetidae</taxon>
        <taxon>Agaricales</taxon>
        <taxon>Pluteineae</taxon>
        <taxon>Amanitaceae</taxon>
        <taxon>Amanita</taxon>
    </lineage>
</organism>
<feature type="compositionally biased region" description="Pro residues" evidence="1">
    <location>
        <begin position="782"/>
        <end position="848"/>
    </location>
</feature>
<dbReference type="InterPro" id="IPR003618">
    <property type="entry name" value="TFIIS_cen_dom"/>
</dbReference>
<evidence type="ECO:0000313" key="4">
    <source>
        <dbReference type="Proteomes" id="UP000242287"/>
    </source>
</evidence>
<feature type="region of interest" description="Disordered" evidence="1">
    <location>
        <begin position="1"/>
        <end position="114"/>
    </location>
</feature>
<dbReference type="CDD" id="cd21538">
    <property type="entry name" value="SPOC_TFIIS"/>
    <property type="match status" value="1"/>
</dbReference>
<sequence length="923" mass="102501">MVHCPSVLSKQVKRRPEPRSESEETEEDMSSDDEYVAEKPKSKSGQFKRHPHSSSSDSDSGVSESSRHRRKRLHRASVSPGPSSQPNLKRKSTAQLPPPKRKKSMSVNASDDPTRKYCLGKLEDIFRDVFLRYPNVLIPDIEEGGGEEPNMKRIEKRPDELTDEEKEQILRRARDFATELEQCVYDIYCEPDKQGNPHAGGKYKDRFRTLQFNLSKADRVAIHRRMAFGNISAKEISVMTSTDLADEETKQHIKIAEQEALEHSILQKSTVPRAKITHKGLQDIEDINGELVAIREREREREREQEEEERRERERMARLRAVQTHQRQRTASLSVPPESPVVPQQSPTWGAPPPVPPHAITSASPKEETPSPTTPLRSPISTLFMHTPSELTVRNTELELNLDDLINIDEDSSAQESTAPDSSVVPPSPVSQDTPSPPDVTEKSPEEQTNPLPSPQQTTGISPFAARQSFDLTKIWSGPNAESTSPISPSSPKSPQVVTEEPKDIVMESDTIQGAEDHDFDMFLEEKEPPAPPPPPPVEPKFEDLPLVWTGKVSEIGMPLDASMQETTVTARQLGGRTIDEKLWKTLFPTEVLRIDGRVPIDSSCQFLLQTRMNPAKELIAVAFSPSDDDSGQSFKAISDFLIGKNRHGLIFPWGQRPREYCPGRELYLVPLQAADPLPECIELLDDLKLPKERTNNYMIGVWVLYKGKLAPLPTMPPPPFQTMLPPLTANITSTLFGNPATTPATGLDTTALAKEVATLTPEQIQNVLRTLASTAQVSSGQPPPPLLHPMPTMPIMPPPQPWNSQPPLPPPATYPNPPYRPPMPIPPSQPPGPPIPHGPAVPPPAPPASYDRSDQRDFRRDSRPPGQGHDRSDRGSRGRQRGRGRGRDGGSSPPRRPVDSGWPRRTWGDGGGGGPPSPGRRW</sequence>
<dbReference type="Pfam" id="PF07500">
    <property type="entry name" value="TFIIS_M"/>
    <property type="match status" value="1"/>
</dbReference>
<dbReference type="Pfam" id="PF07744">
    <property type="entry name" value="SPOC"/>
    <property type="match status" value="1"/>
</dbReference>
<feature type="region of interest" description="Disordered" evidence="1">
    <location>
        <begin position="775"/>
        <end position="923"/>
    </location>
</feature>